<dbReference type="InterPro" id="IPR000531">
    <property type="entry name" value="Beta-barrel_TonB"/>
</dbReference>
<dbReference type="SUPFAM" id="SSF56935">
    <property type="entry name" value="Porins"/>
    <property type="match status" value="1"/>
</dbReference>
<evidence type="ECO:0000259" key="12">
    <source>
        <dbReference type="Pfam" id="PF00593"/>
    </source>
</evidence>
<evidence type="ECO:0000256" key="2">
    <source>
        <dbReference type="ARBA" id="ARBA00009810"/>
    </source>
</evidence>
<reference evidence="14 15" key="1">
    <citation type="submission" date="2015-12" db="EMBL/GenBank/DDBJ databases">
        <title>Nitrous oxide reduction kinetics distinguish bacteria harboring typical versus atypical NosZ.</title>
        <authorList>
            <person name="Yoon S."/>
            <person name="Nissen S."/>
            <person name="Park D."/>
            <person name="Sanford R.A."/>
            <person name="Loeffler F.E."/>
        </authorList>
    </citation>
    <scope>NUCLEOTIDE SEQUENCE [LARGE SCALE GENOMIC DNA]</scope>
    <source>
        <strain evidence="14 15">ATCC BAA-841</strain>
    </source>
</reference>
<comment type="subcellular location">
    <subcellularLocation>
        <location evidence="1 10">Cell outer membrane</location>
        <topology evidence="1 10">Multi-pass membrane protein</topology>
    </subcellularLocation>
</comment>
<dbReference type="Gene3D" id="2.170.130.10">
    <property type="entry name" value="TonB-dependent receptor, plug domain"/>
    <property type="match status" value="1"/>
</dbReference>
<dbReference type="GO" id="GO:0015344">
    <property type="term" value="F:siderophore uptake transmembrane transporter activity"/>
    <property type="evidence" value="ECO:0007669"/>
    <property type="project" value="TreeGrafter"/>
</dbReference>
<keyword evidence="6 11" id="KW-0798">TonB box</keyword>
<proteinExistence type="inferred from homology"/>
<keyword evidence="8 14" id="KW-0675">Receptor</keyword>
<evidence type="ECO:0000256" key="9">
    <source>
        <dbReference type="ARBA" id="ARBA00023237"/>
    </source>
</evidence>
<dbReference type="GO" id="GO:0044718">
    <property type="term" value="P:siderophore transmembrane transport"/>
    <property type="evidence" value="ECO:0007669"/>
    <property type="project" value="TreeGrafter"/>
</dbReference>
<evidence type="ECO:0000256" key="8">
    <source>
        <dbReference type="ARBA" id="ARBA00023170"/>
    </source>
</evidence>
<gene>
    <name evidence="14" type="ORF">AT959_07540</name>
</gene>
<dbReference type="STRING" id="281362.AT959_07540"/>
<keyword evidence="3 10" id="KW-0813">Transport</keyword>
<evidence type="ECO:0000256" key="3">
    <source>
        <dbReference type="ARBA" id="ARBA00022448"/>
    </source>
</evidence>
<comment type="similarity">
    <text evidence="2 10 11">Belongs to the TonB-dependent receptor family.</text>
</comment>
<evidence type="ECO:0000256" key="11">
    <source>
        <dbReference type="RuleBase" id="RU003357"/>
    </source>
</evidence>
<evidence type="ECO:0000256" key="1">
    <source>
        <dbReference type="ARBA" id="ARBA00004571"/>
    </source>
</evidence>
<accession>A0A133XKZ8</accession>
<keyword evidence="4 10" id="KW-1134">Transmembrane beta strand</keyword>
<sequence>MALYIASLGVAGSAVAVDESIYFSELPVVASVSRLPQKLADAPTAVTVIDREIIKASGARDLNDVFRLVPGFQTYPNNTDAARVTYHGLTDEDFSPRVQILIDGRSLYSPLFRNGVNWATLLVALEDIERIEVVRGSNSASYGSNAFLGVINIITVDPALVRGFSVSTNQGNQGVRDYTLRNGGKFGEAGDFRFTYQQKDDNGLTDRFDWKDSFSSRLFDFRADFTLTDRDSLQFSAGHVEAVMQRGRLARNGDVLTGGSSPDWPIHDFSQSSSYLQVLWRHSLAADSDFQLRYSYSADWASDRFNLNKNGYLYSADEFGDHGTRNEIEAQHNFSPFERARVVWGAGWRSDALSSDTMLYSRGTVRREVARLFGNLEWKPATWFTGNLGASVDDDSLAGTHTSPRISASFHLNPENTVRLSYSRAYRTGSVVDYRGNEVVVPFAKANGMPFAPGEQRSATGRLFVGNPNLPAEQLDTLELGYLGDWRDWRMSLDVRGFQEKIPNRLVQVLLDPKFTAPVQQIRIEGVEYQWKWQPFEPTRIMVSQSFVHIYSEFLDDALATALAGANSQTLGNLDQLSERSAPRHATSAMLMQKLPLGLEFSLVGYWLDKMKWTRNTWAEKYTRVDTRLGYPFRLAGWSGEVAYTVQSLNGAHGEFKAYGNPADRIVENRHWLSLRLDF</sequence>
<evidence type="ECO:0000256" key="10">
    <source>
        <dbReference type="PROSITE-ProRule" id="PRU01360"/>
    </source>
</evidence>
<keyword evidence="9 10" id="KW-0998">Cell outer membrane</keyword>
<dbReference type="InterPro" id="IPR039426">
    <property type="entry name" value="TonB-dep_rcpt-like"/>
</dbReference>
<dbReference type="InterPro" id="IPR037066">
    <property type="entry name" value="Plug_dom_sf"/>
</dbReference>
<keyword evidence="15" id="KW-1185">Reference proteome</keyword>
<dbReference type="InterPro" id="IPR012910">
    <property type="entry name" value="Plug_dom"/>
</dbReference>
<dbReference type="InterPro" id="IPR036942">
    <property type="entry name" value="Beta-barrel_TonB_sf"/>
</dbReference>
<evidence type="ECO:0000259" key="13">
    <source>
        <dbReference type="Pfam" id="PF07715"/>
    </source>
</evidence>
<evidence type="ECO:0000256" key="7">
    <source>
        <dbReference type="ARBA" id="ARBA00023136"/>
    </source>
</evidence>
<dbReference type="EMBL" id="LODL01000013">
    <property type="protein sequence ID" value="KXB31576.1"/>
    <property type="molecule type" value="Genomic_DNA"/>
</dbReference>
<keyword evidence="7 10" id="KW-0472">Membrane</keyword>
<protein>
    <submittedName>
        <fullName evidence="14">TonB-dependent receptor</fullName>
    </submittedName>
</protein>
<evidence type="ECO:0000256" key="6">
    <source>
        <dbReference type="ARBA" id="ARBA00023077"/>
    </source>
</evidence>
<organism evidence="14 15">
    <name type="scientific">Dechloromonas denitrificans</name>
    <dbReference type="NCBI Taxonomy" id="281362"/>
    <lineage>
        <taxon>Bacteria</taxon>
        <taxon>Pseudomonadati</taxon>
        <taxon>Pseudomonadota</taxon>
        <taxon>Betaproteobacteria</taxon>
        <taxon>Rhodocyclales</taxon>
        <taxon>Azonexaceae</taxon>
        <taxon>Dechloromonas</taxon>
    </lineage>
</organism>
<evidence type="ECO:0000256" key="4">
    <source>
        <dbReference type="ARBA" id="ARBA00022452"/>
    </source>
</evidence>
<evidence type="ECO:0000313" key="14">
    <source>
        <dbReference type="EMBL" id="KXB31576.1"/>
    </source>
</evidence>
<keyword evidence="5 10" id="KW-0812">Transmembrane</keyword>
<name>A0A133XKZ8_9RHOO</name>
<feature type="domain" description="TonB-dependent receptor-like beta-barrel" evidence="12">
    <location>
        <begin position="198"/>
        <end position="638"/>
    </location>
</feature>
<evidence type="ECO:0000313" key="15">
    <source>
        <dbReference type="Proteomes" id="UP000070186"/>
    </source>
</evidence>
<dbReference type="Gene3D" id="2.40.170.20">
    <property type="entry name" value="TonB-dependent receptor, beta-barrel domain"/>
    <property type="match status" value="1"/>
</dbReference>
<dbReference type="AlphaFoldDB" id="A0A133XKZ8"/>
<dbReference type="PANTHER" id="PTHR30069:SF27">
    <property type="entry name" value="BLL4766 PROTEIN"/>
    <property type="match status" value="1"/>
</dbReference>
<dbReference type="PANTHER" id="PTHR30069">
    <property type="entry name" value="TONB-DEPENDENT OUTER MEMBRANE RECEPTOR"/>
    <property type="match status" value="1"/>
</dbReference>
<feature type="domain" description="TonB-dependent receptor plug" evidence="13">
    <location>
        <begin position="39"/>
        <end position="150"/>
    </location>
</feature>
<dbReference type="PROSITE" id="PS52016">
    <property type="entry name" value="TONB_DEPENDENT_REC_3"/>
    <property type="match status" value="1"/>
</dbReference>
<dbReference type="Proteomes" id="UP000070186">
    <property type="component" value="Unassembled WGS sequence"/>
</dbReference>
<comment type="caution">
    <text evidence="14">The sequence shown here is derived from an EMBL/GenBank/DDBJ whole genome shotgun (WGS) entry which is preliminary data.</text>
</comment>
<dbReference type="GO" id="GO:0009279">
    <property type="term" value="C:cell outer membrane"/>
    <property type="evidence" value="ECO:0007669"/>
    <property type="project" value="UniProtKB-SubCell"/>
</dbReference>
<dbReference type="Pfam" id="PF00593">
    <property type="entry name" value="TonB_dep_Rec_b-barrel"/>
    <property type="match status" value="1"/>
</dbReference>
<evidence type="ECO:0000256" key="5">
    <source>
        <dbReference type="ARBA" id="ARBA00022692"/>
    </source>
</evidence>
<dbReference type="Pfam" id="PF07715">
    <property type="entry name" value="Plug"/>
    <property type="match status" value="1"/>
</dbReference>